<organism evidence="1 2">
    <name type="scientific">Oscillibacter valericigenes</name>
    <dbReference type="NCBI Taxonomy" id="351091"/>
    <lineage>
        <taxon>Bacteria</taxon>
        <taxon>Bacillati</taxon>
        <taxon>Bacillota</taxon>
        <taxon>Clostridia</taxon>
        <taxon>Eubacteriales</taxon>
        <taxon>Oscillospiraceae</taxon>
        <taxon>Oscillibacter</taxon>
    </lineage>
</organism>
<dbReference type="EMBL" id="JACSNX010000011">
    <property type="protein sequence ID" value="MBM6851459.1"/>
    <property type="molecule type" value="Genomic_DNA"/>
</dbReference>
<evidence type="ECO:0000313" key="1">
    <source>
        <dbReference type="EMBL" id="MBM6851459.1"/>
    </source>
</evidence>
<reference evidence="1 2" key="1">
    <citation type="journal article" date="2021" name="Sci. Rep.">
        <title>The distribution of antibiotic resistance genes in chicken gut microbiota commensals.</title>
        <authorList>
            <person name="Juricova H."/>
            <person name="Matiasovicova J."/>
            <person name="Kubasova T."/>
            <person name="Cejkova D."/>
            <person name="Rychlik I."/>
        </authorList>
    </citation>
    <scope>NUCLEOTIDE SEQUENCE [LARGE SCALE GENOMIC DNA]</scope>
    <source>
        <strain evidence="1 2">An411</strain>
    </source>
</reference>
<dbReference type="Pfam" id="PF13481">
    <property type="entry name" value="AAA_25"/>
    <property type="match status" value="1"/>
</dbReference>
<protein>
    <submittedName>
        <fullName evidence="1">AAA family ATPase</fullName>
    </submittedName>
</protein>
<dbReference type="Proteomes" id="UP000719500">
    <property type="component" value="Unassembled WGS sequence"/>
</dbReference>
<dbReference type="InterPro" id="IPR027417">
    <property type="entry name" value="P-loop_NTPase"/>
</dbReference>
<sequence>MPTKKLNTIDADTLQTIAYEPLTFLVEDLLPQGLHLLAGAPKIGKSWLALWLCLRVARGEPLWNFPTHPCEVLYLCLEDSFQRIQSRLFDLTEDAPPTLYFAVMAEQLHSGLVEQIEQFLKEHPATGLVVIDTLQRIRTVSNDVSPYANDYRDIGVLKGLADRHRIAVLLVHHLRKLGDDDPMNMISGTTGLSGATDSNFVLRKSKRRENTATLYCTGRDIAYRELSLEFNSDTHIWDLLSDDCEQAGEPHGRILALLSPLLREQQEICAPAKVLLEKIDPAGAEGLTPNSFSHQIRKSVDALRRSGITVSFRKSNGERLICLRRADGVDDPAAVKSVTIDPVAAAAAPLRGFPA</sequence>
<comment type="caution">
    <text evidence="1">The sequence shown here is derived from an EMBL/GenBank/DDBJ whole genome shotgun (WGS) entry which is preliminary data.</text>
</comment>
<dbReference type="SUPFAM" id="SSF52540">
    <property type="entry name" value="P-loop containing nucleoside triphosphate hydrolases"/>
    <property type="match status" value="1"/>
</dbReference>
<dbReference type="RefSeq" id="WP_204804288.1">
    <property type="nucleotide sequence ID" value="NZ_JACSNX010000011.1"/>
</dbReference>
<gene>
    <name evidence="1" type="ORF">H9X91_08430</name>
</gene>
<accession>A0ABS2FV00</accession>
<dbReference type="Gene3D" id="3.40.50.300">
    <property type="entry name" value="P-loop containing nucleotide triphosphate hydrolases"/>
    <property type="match status" value="1"/>
</dbReference>
<evidence type="ECO:0000313" key="2">
    <source>
        <dbReference type="Proteomes" id="UP000719500"/>
    </source>
</evidence>
<proteinExistence type="predicted"/>
<keyword evidence="2" id="KW-1185">Reference proteome</keyword>
<name>A0ABS2FV00_9FIRM</name>